<dbReference type="Proteomes" id="UP000013243">
    <property type="component" value="Plasmid unnamed1"/>
</dbReference>
<keyword evidence="1" id="KW-0472">Membrane</keyword>
<dbReference type="EMBL" id="CP015231">
    <property type="protein sequence ID" value="ANP42580.1"/>
    <property type="molecule type" value="Genomic_DNA"/>
</dbReference>
<dbReference type="RefSeq" id="WP_046002898.1">
    <property type="nucleotide sequence ID" value="NZ_CP015231.1"/>
</dbReference>
<dbReference type="OrthoDB" id="1425700at2"/>
<geneLocation type="plasmid" evidence="2 3">
    <name>unnamed1</name>
</geneLocation>
<accession>A0A1B1A7R6</accession>
<dbReference type="GeneID" id="28251683"/>
<name>A0A1B1A7R6_9RHOB</name>
<proteinExistence type="predicted"/>
<protein>
    <submittedName>
        <fullName evidence="2">Uncharacterized protein</fullName>
    </submittedName>
</protein>
<keyword evidence="2" id="KW-0614">Plasmid</keyword>
<keyword evidence="1" id="KW-0812">Transmembrane</keyword>
<reference evidence="2 3" key="1">
    <citation type="journal article" date="2016" name="ISME J.">
        <title>Global occurrence and heterogeneity of the Roseobacter-clade species Ruegeria mobilis.</title>
        <authorList>
            <person name="Sonnenschein E."/>
            <person name="Gram L."/>
        </authorList>
    </citation>
    <scope>NUCLEOTIDE SEQUENCE [LARGE SCALE GENOMIC DNA]</scope>
    <source>
        <strain evidence="2 3">F1926</strain>
        <plasmid evidence="2 3">unnamed1</plasmid>
    </source>
</reference>
<feature type="transmembrane region" description="Helical" evidence="1">
    <location>
        <begin position="63"/>
        <end position="81"/>
    </location>
</feature>
<keyword evidence="1" id="KW-1133">Transmembrane helix</keyword>
<evidence type="ECO:0000313" key="2">
    <source>
        <dbReference type="EMBL" id="ANP42580.1"/>
    </source>
</evidence>
<organism evidence="2 3">
    <name type="scientific">Tritonibacter mobilis F1926</name>
    <dbReference type="NCBI Taxonomy" id="1265309"/>
    <lineage>
        <taxon>Bacteria</taxon>
        <taxon>Pseudomonadati</taxon>
        <taxon>Pseudomonadota</taxon>
        <taxon>Alphaproteobacteria</taxon>
        <taxon>Rhodobacterales</taxon>
        <taxon>Paracoccaceae</taxon>
        <taxon>Tritonibacter</taxon>
    </lineage>
</organism>
<dbReference type="KEGG" id="rmb:K529_017575"/>
<dbReference type="AlphaFoldDB" id="A0A1B1A7R6"/>
<evidence type="ECO:0000256" key="1">
    <source>
        <dbReference type="SAM" id="Phobius"/>
    </source>
</evidence>
<sequence>MNTMSDRRNDFLEPALLETRRKLRSVAIEFLALTGLLVSVVLAVMIDVKVLKNSASESSLTEMLHALLALGSALIYIRRAIREDEARGYRS</sequence>
<gene>
    <name evidence="2" type="ORF">K529_017575</name>
</gene>
<evidence type="ECO:0000313" key="3">
    <source>
        <dbReference type="Proteomes" id="UP000013243"/>
    </source>
</evidence>
<feature type="transmembrane region" description="Helical" evidence="1">
    <location>
        <begin position="30"/>
        <end position="51"/>
    </location>
</feature>